<dbReference type="InterPro" id="IPR000277">
    <property type="entry name" value="Cys/Met-Metab_PyrdxlP-dep_enz"/>
</dbReference>
<dbReference type="RefSeq" id="WP_054969289.1">
    <property type="nucleotide sequence ID" value="NZ_LJCO01000047.1"/>
</dbReference>
<dbReference type="AlphaFoldDB" id="A0A0P9EKG6"/>
<keyword evidence="5 11" id="KW-0663">Pyridoxal phosphate</keyword>
<organism evidence="14 15">
    <name type="scientific">Alicyclobacillus ferrooxydans</name>
    <dbReference type="NCBI Taxonomy" id="471514"/>
    <lineage>
        <taxon>Bacteria</taxon>
        <taxon>Bacillati</taxon>
        <taxon>Bacillota</taxon>
        <taxon>Bacilli</taxon>
        <taxon>Bacillales</taxon>
        <taxon>Alicyclobacillaceae</taxon>
        <taxon>Alicyclobacillus</taxon>
    </lineage>
</organism>
<evidence type="ECO:0000256" key="6">
    <source>
        <dbReference type="ARBA" id="ARBA00023239"/>
    </source>
</evidence>
<accession>A0A0P9EKG6</accession>
<evidence type="ECO:0000256" key="9">
    <source>
        <dbReference type="ARBA" id="ARBA00048780"/>
    </source>
</evidence>
<reference evidence="14 15" key="1">
    <citation type="submission" date="2015-09" db="EMBL/GenBank/DDBJ databases">
        <title>Draft genome sequence of Alicyclobacillus ferrooxydans DSM 22381.</title>
        <authorList>
            <person name="Hemp J."/>
        </authorList>
    </citation>
    <scope>NUCLEOTIDE SEQUENCE [LARGE SCALE GENOMIC DNA]</scope>
    <source>
        <strain evidence="14 15">TC-34</strain>
    </source>
</reference>
<dbReference type="InterPro" id="IPR054542">
    <property type="entry name" value="Cys_met_metab_PP"/>
</dbReference>
<dbReference type="EMBL" id="LJCO01000047">
    <property type="protein sequence ID" value="KPV43607.1"/>
    <property type="molecule type" value="Genomic_DNA"/>
</dbReference>
<evidence type="ECO:0000256" key="5">
    <source>
        <dbReference type="ARBA" id="ARBA00022898"/>
    </source>
</evidence>
<evidence type="ECO:0000256" key="10">
    <source>
        <dbReference type="ARBA" id="ARBA00052699"/>
    </source>
</evidence>
<dbReference type="EC" id="4.4.1.11" evidence="3"/>
<evidence type="ECO:0000256" key="3">
    <source>
        <dbReference type="ARBA" id="ARBA00012222"/>
    </source>
</evidence>
<dbReference type="InterPro" id="IPR006237">
    <property type="entry name" value="L-Met_gamma_lys"/>
</dbReference>
<evidence type="ECO:0000256" key="12">
    <source>
        <dbReference type="RuleBase" id="RU362118"/>
    </source>
</evidence>
<dbReference type="Gene3D" id="3.90.1150.10">
    <property type="entry name" value="Aspartate Aminotransferase, domain 1"/>
    <property type="match status" value="1"/>
</dbReference>
<evidence type="ECO:0000313" key="15">
    <source>
        <dbReference type="Proteomes" id="UP000050482"/>
    </source>
</evidence>
<dbReference type="PANTHER" id="PTHR11808:SF80">
    <property type="entry name" value="CYSTATHIONINE GAMMA-LYASE"/>
    <property type="match status" value="1"/>
</dbReference>
<comment type="catalytic activity">
    <reaction evidence="10">
        <text>L-methionine + H2O = methanethiol + 2-oxobutanoate + NH4(+)</text>
        <dbReference type="Rhea" id="RHEA:23800"/>
        <dbReference type="ChEBI" id="CHEBI:15377"/>
        <dbReference type="ChEBI" id="CHEBI:16007"/>
        <dbReference type="ChEBI" id="CHEBI:16763"/>
        <dbReference type="ChEBI" id="CHEBI:28938"/>
        <dbReference type="ChEBI" id="CHEBI:57844"/>
        <dbReference type="EC" id="4.4.1.11"/>
    </reaction>
    <physiologicalReaction direction="left-to-right" evidence="10">
        <dbReference type="Rhea" id="RHEA:23801"/>
    </physiologicalReaction>
</comment>
<comment type="similarity">
    <text evidence="2">Belongs to the trans-sulfuration enzymes family. L-methionine gamma-lyase subfamily.</text>
</comment>
<dbReference type="Proteomes" id="UP000050482">
    <property type="component" value="Unassembled WGS sequence"/>
</dbReference>
<dbReference type="GO" id="GO:0018826">
    <property type="term" value="F:methionine gamma-lyase activity"/>
    <property type="evidence" value="ECO:0007669"/>
    <property type="project" value="UniProtKB-EC"/>
</dbReference>
<dbReference type="PANTHER" id="PTHR11808">
    <property type="entry name" value="TRANS-SULFURATION ENZYME FAMILY MEMBER"/>
    <property type="match status" value="1"/>
</dbReference>
<dbReference type="SUPFAM" id="SSF53383">
    <property type="entry name" value="PLP-dependent transferases"/>
    <property type="match status" value="1"/>
</dbReference>
<keyword evidence="15" id="KW-1185">Reference proteome</keyword>
<evidence type="ECO:0000256" key="2">
    <source>
        <dbReference type="ARBA" id="ARBA00008667"/>
    </source>
</evidence>
<dbReference type="InterPro" id="IPR015421">
    <property type="entry name" value="PyrdxlP-dep_Trfase_major"/>
</dbReference>
<comment type="catalytic activity">
    <reaction evidence="9">
        <text>L-homocysteine + H2O = 2-oxobutanoate + hydrogen sulfide + NH4(+) + H(+)</text>
        <dbReference type="Rhea" id="RHEA:14501"/>
        <dbReference type="ChEBI" id="CHEBI:15377"/>
        <dbReference type="ChEBI" id="CHEBI:15378"/>
        <dbReference type="ChEBI" id="CHEBI:16763"/>
        <dbReference type="ChEBI" id="CHEBI:28938"/>
        <dbReference type="ChEBI" id="CHEBI:29919"/>
        <dbReference type="ChEBI" id="CHEBI:58199"/>
        <dbReference type="EC" id="4.4.1.2"/>
    </reaction>
    <physiologicalReaction direction="left-to-right" evidence="9">
        <dbReference type="Rhea" id="RHEA:14502"/>
    </physiologicalReaction>
</comment>
<dbReference type="Gene3D" id="3.40.640.10">
    <property type="entry name" value="Type I PLP-dependent aspartate aminotransferase-like (Major domain)"/>
    <property type="match status" value="1"/>
</dbReference>
<dbReference type="OrthoDB" id="9803887at2"/>
<evidence type="ECO:0000313" key="14">
    <source>
        <dbReference type="EMBL" id="KPV43607.1"/>
    </source>
</evidence>
<dbReference type="PROSITE" id="PS00868">
    <property type="entry name" value="CYS_MET_METAB_PP"/>
    <property type="match status" value="1"/>
</dbReference>
<dbReference type="CDD" id="cd00614">
    <property type="entry name" value="CGS_like"/>
    <property type="match status" value="1"/>
</dbReference>
<evidence type="ECO:0000256" key="8">
    <source>
        <dbReference type="ARBA" id="ARBA00047199"/>
    </source>
</evidence>
<feature type="compositionally biased region" description="Basic and acidic residues" evidence="13">
    <location>
        <begin position="1"/>
        <end position="11"/>
    </location>
</feature>
<evidence type="ECO:0000256" key="7">
    <source>
        <dbReference type="ARBA" id="ARBA00047175"/>
    </source>
</evidence>
<dbReference type="Pfam" id="PF01053">
    <property type="entry name" value="Cys_Met_Meta_PP"/>
    <property type="match status" value="1"/>
</dbReference>
<evidence type="ECO:0000256" key="13">
    <source>
        <dbReference type="SAM" id="MobiDB-lite"/>
    </source>
</evidence>
<dbReference type="NCBIfam" id="TIGR01328">
    <property type="entry name" value="met_gam_lyase"/>
    <property type="match status" value="1"/>
</dbReference>
<evidence type="ECO:0000256" key="4">
    <source>
        <dbReference type="ARBA" id="ARBA00019040"/>
    </source>
</evidence>
<name>A0A0P9EKG6_9BACL</name>
<dbReference type="InterPro" id="IPR015424">
    <property type="entry name" value="PyrdxlP-dep_Trfase"/>
</dbReference>
<dbReference type="EC" id="4.4.1.2" evidence="7"/>
<dbReference type="STRING" id="471514.AN477_11390"/>
<dbReference type="GO" id="GO:0019346">
    <property type="term" value="P:transsulfuration"/>
    <property type="evidence" value="ECO:0007669"/>
    <property type="project" value="InterPro"/>
</dbReference>
<dbReference type="GO" id="GO:0005737">
    <property type="term" value="C:cytoplasm"/>
    <property type="evidence" value="ECO:0007669"/>
    <property type="project" value="TreeGrafter"/>
</dbReference>
<dbReference type="PIRSF" id="PIRSF001434">
    <property type="entry name" value="CGS"/>
    <property type="match status" value="1"/>
</dbReference>
<evidence type="ECO:0000256" key="11">
    <source>
        <dbReference type="PIRSR" id="PIRSR001434-2"/>
    </source>
</evidence>
<dbReference type="FunFam" id="3.40.640.10:FF:000046">
    <property type="entry name" value="Cystathionine gamma-lyase"/>
    <property type="match status" value="1"/>
</dbReference>
<sequence length="396" mass="42688">MARSLDTRLIHQPDSVPGSRPFGSVTPPIFQTSTFTFDTAEQGRARFAGEESGYIYSRLGNPTTRLLEAAIADLEGAEEGLAFGSGMAAISAVLIGLVESGDHILASRGLYGCTFGLLEMLQSKFHVSFSLADLGDEAAVREAIRPNTKVVYVETPVNPTMELVDLEACARVAHEFGAKLVVDNTFATPVLQRPIELGADFVVHSATKYLGGHGDVILGLAVGPKDLMDEIHMHTQKDIGGIAAPFDAWLVLRGMKTLSLRMDRHVENALEIASRLARHPVVESVYYPGLAGYKQRDLYLRQMSGGGGVIGFIVKGGLSAGMNMMNRLELCERAVSLGETHTLVEHPASMTHTVVPPEVRQAMGIDDGLIRLSTGLEDVDDIWNDLNQALCSVDGM</sequence>
<feature type="modified residue" description="N6-(pyridoxal phosphate)lysine" evidence="11">
    <location>
        <position position="208"/>
    </location>
</feature>
<dbReference type="GO" id="GO:0047982">
    <property type="term" value="F:homocysteine desulfhydrase activity"/>
    <property type="evidence" value="ECO:0007669"/>
    <property type="project" value="UniProtKB-EC"/>
</dbReference>
<keyword evidence="6 14" id="KW-0456">Lyase</keyword>
<feature type="region of interest" description="Disordered" evidence="13">
    <location>
        <begin position="1"/>
        <end position="23"/>
    </location>
</feature>
<proteinExistence type="inferred from homology"/>
<protein>
    <recommendedName>
        <fullName evidence="4">L-methionine gamma-lyase</fullName>
        <ecNumber evidence="3">4.4.1.11</ecNumber>
        <ecNumber evidence="7">4.4.1.2</ecNumber>
    </recommendedName>
    <alternativeName>
        <fullName evidence="8">Homocysteine desulfhydrase</fullName>
    </alternativeName>
</protein>
<comment type="cofactor">
    <cofactor evidence="1 12">
        <name>pyridoxal 5'-phosphate</name>
        <dbReference type="ChEBI" id="CHEBI:597326"/>
    </cofactor>
</comment>
<gene>
    <name evidence="14" type="ORF">AN477_11390</name>
</gene>
<comment type="caution">
    <text evidence="14">The sequence shown here is derived from an EMBL/GenBank/DDBJ whole genome shotgun (WGS) entry which is preliminary data.</text>
</comment>
<evidence type="ECO:0000256" key="1">
    <source>
        <dbReference type="ARBA" id="ARBA00001933"/>
    </source>
</evidence>
<dbReference type="InterPro" id="IPR015422">
    <property type="entry name" value="PyrdxlP-dep_Trfase_small"/>
</dbReference>
<dbReference type="PATRIC" id="fig|471514.4.peg.2628"/>
<dbReference type="GO" id="GO:0030170">
    <property type="term" value="F:pyridoxal phosphate binding"/>
    <property type="evidence" value="ECO:0007669"/>
    <property type="project" value="InterPro"/>
</dbReference>